<dbReference type="STRING" id="1408250.Q760_14030"/>
<dbReference type="EMBL" id="AXNT01000051">
    <property type="protein sequence ID" value="KGM02356.1"/>
    <property type="molecule type" value="Genomic_DNA"/>
</dbReference>
<accession>A0A0A0BAN5</accession>
<evidence type="ECO:0000313" key="3">
    <source>
        <dbReference type="EMBL" id="KGM02356.1"/>
    </source>
</evidence>
<name>A0A0A0BAN5_9CELL</name>
<dbReference type="Proteomes" id="UP000029833">
    <property type="component" value="Unassembled WGS sequence"/>
</dbReference>
<evidence type="ECO:0000313" key="4">
    <source>
        <dbReference type="Proteomes" id="UP000029833"/>
    </source>
</evidence>
<organism evidence="3 4">
    <name type="scientific">Cellulomonas cellasea DSM 20118</name>
    <dbReference type="NCBI Taxonomy" id="1408250"/>
    <lineage>
        <taxon>Bacteria</taxon>
        <taxon>Bacillati</taxon>
        <taxon>Actinomycetota</taxon>
        <taxon>Actinomycetes</taxon>
        <taxon>Micrococcales</taxon>
        <taxon>Cellulomonadaceae</taxon>
        <taxon>Cellulomonas</taxon>
    </lineage>
</organism>
<protein>
    <submittedName>
        <fullName evidence="3">Uncharacterized protein</fullName>
    </submittedName>
</protein>
<sequence length="211" mass="23495">MSGRRDWWRRNRWALAALPVALVAALAASSDRVATYYWHAGLHDARTAGHGEWFELHDEYTDGKGTHERVVRVRLDRTAVLTPAALRQVRVEVPSGARAVQVTLSLEADPDLPLALCRLALRDADGTRYDYQRPGAGEVTTARPMSPCVPGDTPGPSESLGRLDEVLSADERDPRPRSWTVEPVVVVPDDARVDEVLLWWREPVYVALDVD</sequence>
<dbReference type="RefSeq" id="WP_034629007.1">
    <property type="nucleotide sequence ID" value="NZ_AXNT01000051.1"/>
</dbReference>
<feature type="region of interest" description="Disordered" evidence="1">
    <location>
        <begin position="132"/>
        <end position="161"/>
    </location>
</feature>
<evidence type="ECO:0000256" key="1">
    <source>
        <dbReference type="SAM" id="MobiDB-lite"/>
    </source>
</evidence>
<reference evidence="3 4" key="1">
    <citation type="submission" date="2013-10" db="EMBL/GenBank/DDBJ databases">
        <authorList>
            <person name="Wang G."/>
            <person name="Zhuang W."/>
        </authorList>
    </citation>
    <scope>NUCLEOTIDE SEQUENCE [LARGE SCALE GENOMIC DNA]</scope>
    <source>
        <strain evidence="3 4">DSM 20118</strain>
    </source>
</reference>
<dbReference type="AlphaFoldDB" id="A0A0A0BAN5"/>
<evidence type="ECO:0000256" key="2">
    <source>
        <dbReference type="SAM" id="SignalP"/>
    </source>
</evidence>
<gene>
    <name evidence="3" type="ORF">Q760_14030</name>
</gene>
<feature type="chain" id="PRO_5039295205" evidence="2">
    <location>
        <begin position="28"/>
        <end position="211"/>
    </location>
</feature>
<keyword evidence="2" id="KW-0732">Signal</keyword>
<feature type="signal peptide" evidence="2">
    <location>
        <begin position="1"/>
        <end position="27"/>
    </location>
</feature>
<keyword evidence="4" id="KW-1185">Reference proteome</keyword>
<comment type="caution">
    <text evidence="3">The sequence shown here is derived from an EMBL/GenBank/DDBJ whole genome shotgun (WGS) entry which is preliminary data.</text>
</comment>
<proteinExistence type="predicted"/>